<name>X1NGB1_9ZZZZ</name>
<accession>X1NGB1</accession>
<reference evidence="2" key="1">
    <citation type="journal article" date="2014" name="Front. Microbiol.">
        <title>High frequency of phylogenetically diverse reductive dehalogenase-homologous genes in deep subseafloor sedimentary metagenomes.</title>
        <authorList>
            <person name="Kawai M."/>
            <person name="Futagami T."/>
            <person name="Toyoda A."/>
            <person name="Takaki Y."/>
            <person name="Nishi S."/>
            <person name="Hori S."/>
            <person name="Arai W."/>
            <person name="Tsubouchi T."/>
            <person name="Morono Y."/>
            <person name="Uchiyama I."/>
            <person name="Ito T."/>
            <person name="Fujiyama A."/>
            <person name="Inagaki F."/>
            <person name="Takami H."/>
        </authorList>
    </citation>
    <scope>NUCLEOTIDE SEQUENCE</scope>
    <source>
        <strain evidence="2">Expedition CK06-06</strain>
    </source>
</reference>
<keyword evidence="1" id="KW-0812">Transmembrane</keyword>
<dbReference type="AlphaFoldDB" id="X1NGB1"/>
<keyword evidence="1" id="KW-0472">Membrane</keyword>
<evidence type="ECO:0000313" key="2">
    <source>
        <dbReference type="EMBL" id="GAI25840.1"/>
    </source>
</evidence>
<organism evidence="2">
    <name type="scientific">marine sediment metagenome</name>
    <dbReference type="NCBI Taxonomy" id="412755"/>
    <lineage>
        <taxon>unclassified sequences</taxon>
        <taxon>metagenomes</taxon>
        <taxon>ecological metagenomes</taxon>
    </lineage>
</organism>
<evidence type="ECO:0000256" key="1">
    <source>
        <dbReference type="SAM" id="Phobius"/>
    </source>
</evidence>
<proteinExistence type="predicted"/>
<comment type="caution">
    <text evidence="2">The sequence shown here is derived from an EMBL/GenBank/DDBJ whole genome shotgun (WGS) entry which is preliminary data.</text>
</comment>
<keyword evidence="1" id="KW-1133">Transmembrane helix</keyword>
<dbReference type="EMBL" id="BARV01015013">
    <property type="protein sequence ID" value="GAI25840.1"/>
    <property type="molecule type" value="Genomic_DNA"/>
</dbReference>
<protein>
    <submittedName>
        <fullName evidence="2">Uncharacterized protein</fullName>
    </submittedName>
</protein>
<feature type="transmembrane region" description="Helical" evidence="1">
    <location>
        <begin position="83"/>
        <end position="105"/>
    </location>
</feature>
<sequence length="106" mass="11929">LRNYLVHFSTVQTKQDIETQVNEQVDELKKRIEEIEARFPQEATLEKIASVNDAILATQLETLSASIKAIQDRMLTKWDIAKIVFAILTALGTLIGIIFGIINFVA</sequence>
<gene>
    <name evidence="2" type="ORF">S06H3_26020</name>
</gene>
<feature type="non-terminal residue" evidence="2">
    <location>
        <position position="1"/>
    </location>
</feature>